<dbReference type="Pfam" id="PF01610">
    <property type="entry name" value="DDE_Tnp_ISL3"/>
    <property type="match status" value="1"/>
</dbReference>
<accession>A0ABW0RA09</accession>
<dbReference type="InterPro" id="IPR047951">
    <property type="entry name" value="Transpos_ISL3"/>
</dbReference>
<comment type="caution">
    <text evidence="3">The sequence shown here is derived from an EMBL/GenBank/DDBJ whole genome shotgun (WGS) entry which is preliminary data.</text>
</comment>
<feature type="domain" description="Transposase IS204/IS1001/IS1096/IS1165 DDE" evidence="1">
    <location>
        <begin position="166"/>
        <end position="413"/>
    </location>
</feature>
<feature type="domain" description="Transposase IS204/IS1001/IS1096/IS1165 zinc-finger" evidence="2">
    <location>
        <begin position="47"/>
        <end position="95"/>
    </location>
</feature>
<evidence type="ECO:0000313" key="4">
    <source>
        <dbReference type="Proteomes" id="UP001595978"/>
    </source>
</evidence>
<evidence type="ECO:0000313" key="3">
    <source>
        <dbReference type="EMBL" id="MFC5540220.1"/>
    </source>
</evidence>
<sequence>MSHQHSIRNLLNIKDKNIIFDDENFCSIETIKHVKAKVFHGTLTYQPKACDACGHVFDDQIIKHGFKTTLIKMPSVFGYPTYLKLRKQRYYCKHCHSTFTLQTDIVAKNCCISNHTKVSIALDAKDKISEKDIALKHHVSHATVSRVIDSFYSYYQPNVHYLPKHLCFDEFKSVKSAAGAMSFIFCNAETGEIVDIVEDRRLHVLKEYFLRYSKKARNAVKTIVIDMYSPYISLIHEVFPKAKIIIDKFHILQLFSRALNKTRINVMKRDKKNYNKLKKYWKLLLKDQTKLDYKNYTYHRCFKKLMCEVDILHYIMNLDSELKESYELYQYVRHYIKTKDFEHLKKTLKNKWNSVSSYMRTAIKTINKYINYVENTMKYDYNNGILEGINNKIKVIKRISFGYRCFRHFKTRILITQNLMTMKKA</sequence>
<dbReference type="InterPro" id="IPR002560">
    <property type="entry name" value="Transposase_DDE"/>
</dbReference>
<keyword evidence="4" id="KW-1185">Reference proteome</keyword>
<dbReference type="NCBIfam" id="NF033550">
    <property type="entry name" value="transpos_ISL3"/>
    <property type="match status" value="1"/>
</dbReference>
<dbReference type="PANTHER" id="PTHR33498">
    <property type="entry name" value="TRANSPOSASE FOR INSERTION SEQUENCE ELEMENT IS1557"/>
    <property type="match status" value="1"/>
</dbReference>
<dbReference type="RefSeq" id="WP_342468856.1">
    <property type="nucleotide sequence ID" value="NZ_JBHSNQ010000004.1"/>
</dbReference>
<organism evidence="3 4">
    <name type="scientific">Ureibacillus suwonensis</name>
    <dbReference type="NCBI Taxonomy" id="313007"/>
    <lineage>
        <taxon>Bacteria</taxon>
        <taxon>Bacillati</taxon>
        <taxon>Bacillota</taxon>
        <taxon>Bacilli</taxon>
        <taxon>Bacillales</taxon>
        <taxon>Caryophanaceae</taxon>
        <taxon>Ureibacillus</taxon>
    </lineage>
</organism>
<dbReference type="InterPro" id="IPR029261">
    <property type="entry name" value="Transposase_Znf"/>
</dbReference>
<dbReference type="Proteomes" id="UP001595978">
    <property type="component" value="Unassembled WGS sequence"/>
</dbReference>
<name>A0ABW0RA09_9BACL</name>
<gene>
    <name evidence="3" type="ORF">ACFPOH_00190</name>
</gene>
<evidence type="ECO:0000259" key="2">
    <source>
        <dbReference type="Pfam" id="PF14690"/>
    </source>
</evidence>
<evidence type="ECO:0000259" key="1">
    <source>
        <dbReference type="Pfam" id="PF01610"/>
    </source>
</evidence>
<proteinExistence type="predicted"/>
<reference evidence="4" key="1">
    <citation type="journal article" date="2019" name="Int. J. Syst. Evol. Microbiol.">
        <title>The Global Catalogue of Microorganisms (GCM) 10K type strain sequencing project: providing services to taxonomists for standard genome sequencing and annotation.</title>
        <authorList>
            <consortium name="The Broad Institute Genomics Platform"/>
            <consortium name="The Broad Institute Genome Sequencing Center for Infectious Disease"/>
            <person name="Wu L."/>
            <person name="Ma J."/>
        </authorList>
    </citation>
    <scope>NUCLEOTIDE SEQUENCE [LARGE SCALE GENOMIC DNA]</scope>
    <source>
        <strain evidence="4">CCUG 56331</strain>
    </source>
</reference>
<dbReference type="Pfam" id="PF14690">
    <property type="entry name" value="Zn_ribbon_ISL3"/>
    <property type="match status" value="1"/>
</dbReference>
<dbReference type="EMBL" id="JBHSNQ010000004">
    <property type="protein sequence ID" value="MFC5540220.1"/>
    <property type="molecule type" value="Genomic_DNA"/>
</dbReference>
<dbReference type="PANTHER" id="PTHR33498:SF1">
    <property type="entry name" value="TRANSPOSASE FOR INSERTION SEQUENCE ELEMENT IS1557"/>
    <property type="match status" value="1"/>
</dbReference>
<protein>
    <submittedName>
        <fullName evidence="3">ISL3 family transposase</fullName>
    </submittedName>
</protein>